<organism evidence="3 4">
    <name type="scientific">Blomia tropicalis</name>
    <name type="common">Mite</name>
    <dbReference type="NCBI Taxonomy" id="40697"/>
    <lineage>
        <taxon>Eukaryota</taxon>
        <taxon>Metazoa</taxon>
        <taxon>Ecdysozoa</taxon>
        <taxon>Arthropoda</taxon>
        <taxon>Chelicerata</taxon>
        <taxon>Arachnida</taxon>
        <taxon>Acari</taxon>
        <taxon>Acariformes</taxon>
        <taxon>Sarcoptiformes</taxon>
        <taxon>Astigmata</taxon>
        <taxon>Glycyphagoidea</taxon>
        <taxon>Echimyopodidae</taxon>
        <taxon>Blomia</taxon>
    </lineage>
</organism>
<evidence type="ECO:0000256" key="2">
    <source>
        <dbReference type="SAM" id="SignalP"/>
    </source>
</evidence>
<keyword evidence="4" id="KW-1185">Reference proteome</keyword>
<evidence type="ECO:0000313" key="3">
    <source>
        <dbReference type="EMBL" id="KAJ6221087.1"/>
    </source>
</evidence>
<sequence>MFSIFLFIISSSTIAFATKSYEKHYDHSIEAPVKSYHSIHTYPAKSVPAHIKNPVIDINSGPLPLTIRFNSHSSHINAIQKHFGSPGQVQKSSHVDHPDLLIQNVKKPIIQEVREVITPYRHRTQEVRPVHEKIETIIAKDKHETYSKEGGTVGEEIVVVGGGGGGGGSGGGGEDHKYEYEAY</sequence>
<dbReference type="Proteomes" id="UP001142055">
    <property type="component" value="Chromosome 2"/>
</dbReference>
<protein>
    <submittedName>
        <fullName evidence="3">Uncharacterized protein</fullName>
    </submittedName>
</protein>
<name>A0A9Q0MBE4_BLOTA</name>
<reference evidence="3" key="1">
    <citation type="submission" date="2022-12" db="EMBL/GenBank/DDBJ databases">
        <title>Genome assemblies of Blomia tropicalis.</title>
        <authorList>
            <person name="Cui Y."/>
        </authorList>
    </citation>
    <scope>NUCLEOTIDE SEQUENCE</scope>
    <source>
        <tissue evidence="3">Adult mites</tissue>
    </source>
</reference>
<feature type="compositionally biased region" description="Basic and acidic residues" evidence="1">
    <location>
        <begin position="173"/>
        <end position="183"/>
    </location>
</feature>
<gene>
    <name evidence="3" type="ORF">RDWZM_006899</name>
</gene>
<feature type="signal peptide" evidence="2">
    <location>
        <begin position="1"/>
        <end position="17"/>
    </location>
</feature>
<comment type="caution">
    <text evidence="3">The sequence shown here is derived from an EMBL/GenBank/DDBJ whole genome shotgun (WGS) entry which is preliminary data.</text>
</comment>
<keyword evidence="2" id="KW-0732">Signal</keyword>
<dbReference type="AlphaFoldDB" id="A0A9Q0MBE4"/>
<dbReference type="EMBL" id="JAPWDV010000002">
    <property type="protein sequence ID" value="KAJ6221087.1"/>
    <property type="molecule type" value="Genomic_DNA"/>
</dbReference>
<proteinExistence type="predicted"/>
<feature type="region of interest" description="Disordered" evidence="1">
    <location>
        <begin position="164"/>
        <end position="183"/>
    </location>
</feature>
<evidence type="ECO:0000256" key="1">
    <source>
        <dbReference type="SAM" id="MobiDB-lite"/>
    </source>
</evidence>
<feature type="chain" id="PRO_5040142899" evidence="2">
    <location>
        <begin position="18"/>
        <end position="183"/>
    </location>
</feature>
<evidence type="ECO:0000313" key="4">
    <source>
        <dbReference type="Proteomes" id="UP001142055"/>
    </source>
</evidence>
<accession>A0A9Q0MBE4</accession>